<protein>
    <submittedName>
        <fullName evidence="1">Uncharacterized protein</fullName>
    </submittedName>
</protein>
<comment type="caution">
    <text evidence="1">The sequence shown here is derived from an EMBL/GenBank/DDBJ whole genome shotgun (WGS) entry which is preliminary data.</text>
</comment>
<dbReference type="EMBL" id="CM020618">
    <property type="protein sequence ID" value="KAK1862626.1"/>
    <property type="molecule type" value="Genomic_DNA"/>
</dbReference>
<evidence type="ECO:0000313" key="1">
    <source>
        <dbReference type="EMBL" id="KAK1862626.1"/>
    </source>
</evidence>
<gene>
    <name evidence="1" type="ORF">I4F81_005194</name>
</gene>
<organism evidence="1 2">
    <name type="scientific">Pyropia yezoensis</name>
    <name type="common">Susabi-nori</name>
    <name type="synonym">Porphyra yezoensis</name>
    <dbReference type="NCBI Taxonomy" id="2788"/>
    <lineage>
        <taxon>Eukaryota</taxon>
        <taxon>Rhodophyta</taxon>
        <taxon>Bangiophyceae</taxon>
        <taxon>Bangiales</taxon>
        <taxon>Bangiaceae</taxon>
        <taxon>Pyropia</taxon>
    </lineage>
</organism>
<sequence>MVRGRLARRAAAPRAGERGLVGGWGVVVADHPSGGGVRAAAAAAAAAAPPATRPDTLTLSAQAVLSERACAAAAGGAGRPAAAGVFCAAPPSPAGACVGDEGAPLAVFDANTTAGEPTFVGLFQAAAPPAAAACEPSSPAVYTRLSAHVAALAAAVAPYSLSFTG</sequence>
<name>A0ACC3BYR2_PYRYE</name>
<reference evidence="1" key="1">
    <citation type="submission" date="2019-11" db="EMBL/GenBank/DDBJ databases">
        <title>Nori genome reveals adaptations in red seaweeds to the harsh intertidal environment.</title>
        <authorList>
            <person name="Wang D."/>
            <person name="Mao Y."/>
        </authorList>
    </citation>
    <scope>NUCLEOTIDE SEQUENCE</scope>
    <source>
        <tissue evidence="1">Gametophyte</tissue>
    </source>
</reference>
<evidence type="ECO:0000313" key="2">
    <source>
        <dbReference type="Proteomes" id="UP000798662"/>
    </source>
</evidence>
<keyword evidence="2" id="KW-1185">Reference proteome</keyword>
<dbReference type="Proteomes" id="UP000798662">
    <property type="component" value="Chromosome 1"/>
</dbReference>
<proteinExistence type="predicted"/>
<accession>A0ACC3BYR2</accession>